<dbReference type="PANTHER" id="PTHR30612">
    <property type="entry name" value="SECA INNER MEMBRANE COMPONENT OF SEC PROTEIN SECRETION SYSTEM"/>
    <property type="match status" value="1"/>
</dbReference>
<dbReference type="Pfam" id="PF07517">
    <property type="entry name" value="SecA_DEAD"/>
    <property type="match status" value="1"/>
</dbReference>
<reference evidence="12" key="1">
    <citation type="journal article" date="2019" name="Int. J. Syst. Evol. Microbiol.">
        <title>The Global Catalogue of Microorganisms (GCM) 10K type strain sequencing project: providing services to taxonomists for standard genome sequencing and annotation.</title>
        <authorList>
            <consortium name="The Broad Institute Genomics Platform"/>
            <consortium name="The Broad Institute Genome Sequencing Center for Infectious Disease"/>
            <person name="Wu L."/>
            <person name="Ma J."/>
        </authorList>
    </citation>
    <scope>NUCLEOTIDE SEQUENCE [LARGE SCALE GENOMIC DNA]</scope>
    <source>
        <strain evidence="12">JCM 4816</strain>
    </source>
</reference>
<evidence type="ECO:0000313" key="11">
    <source>
        <dbReference type="EMBL" id="GAA3493627.1"/>
    </source>
</evidence>
<feature type="compositionally biased region" description="Basic residues" evidence="9">
    <location>
        <begin position="162"/>
        <end position="171"/>
    </location>
</feature>
<keyword evidence="5" id="KW-0653">Protein transport</keyword>
<keyword evidence="2" id="KW-1003">Cell membrane</keyword>
<keyword evidence="4" id="KW-0067">ATP-binding</keyword>
<keyword evidence="1" id="KW-0813">Transport</keyword>
<keyword evidence="12" id="KW-1185">Reference proteome</keyword>
<dbReference type="InterPro" id="IPR011115">
    <property type="entry name" value="SecA_DEAD"/>
</dbReference>
<dbReference type="InterPro" id="IPR027417">
    <property type="entry name" value="P-loop_NTPase"/>
</dbReference>
<feature type="region of interest" description="Disordered" evidence="9">
    <location>
        <begin position="141"/>
        <end position="257"/>
    </location>
</feature>
<comment type="caution">
    <text evidence="11">The sequence shown here is derived from an EMBL/GenBank/DDBJ whole genome shotgun (WGS) entry which is preliminary data.</text>
</comment>
<feature type="compositionally biased region" description="Low complexity" evidence="9">
    <location>
        <begin position="214"/>
        <end position="257"/>
    </location>
</feature>
<evidence type="ECO:0000256" key="4">
    <source>
        <dbReference type="ARBA" id="ARBA00022840"/>
    </source>
</evidence>
<proteinExistence type="predicted"/>
<protein>
    <recommendedName>
        <fullName evidence="10">SecA family profile domain-containing protein</fullName>
    </recommendedName>
</protein>
<keyword evidence="6" id="KW-1278">Translocase</keyword>
<dbReference type="PANTHER" id="PTHR30612:SF0">
    <property type="entry name" value="CHLOROPLAST PROTEIN-TRANSPORTING ATPASE"/>
    <property type="match status" value="1"/>
</dbReference>
<evidence type="ECO:0000256" key="6">
    <source>
        <dbReference type="ARBA" id="ARBA00022967"/>
    </source>
</evidence>
<keyword evidence="7" id="KW-0811">Translocation</keyword>
<dbReference type="InterPro" id="IPR014018">
    <property type="entry name" value="SecA_motor_DEAD"/>
</dbReference>
<keyword evidence="8" id="KW-0472">Membrane</keyword>
<organism evidence="11 12">
    <name type="scientific">Streptomyces prasinosporus</name>
    <dbReference type="NCBI Taxonomy" id="68256"/>
    <lineage>
        <taxon>Bacteria</taxon>
        <taxon>Bacillati</taxon>
        <taxon>Actinomycetota</taxon>
        <taxon>Actinomycetes</taxon>
        <taxon>Kitasatosporales</taxon>
        <taxon>Streptomycetaceae</taxon>
        <taxon>Streptomyces</taxon>
        <taxon>Streptomyces albogriseolus group</taxon>
    </lineage>
</organism>
<accession>A0ABP6TEI3</accession>
<evidence type="ECO:0000259" key="10">
    <source>
        <dbReference type="PROSITE" id="PS51196"/>
    </source>
</evidence>
<feature type="compositionally biased region" description="Basic residues" evidence="9">
    <location>
        <begin position="193"/>
        <end position="213"/>
    </location>
</feature>
<evidence type="ECO:0000256" key="8">
    <source>
        <dbReference type="ARBA" id="ARBA00023136"/>
    </source>
</evidence>
<evidence type="ECO:0000256" key="5">
    <source>
        <dbReference type="ARBA" id="ARBA00022927"/>
    </source>
</evidence>
<dbReference type="InterPro" id="IPR000185">
    <property type="entry name" value="SecA"/>
</dbReference>
<dbReference type="Proteomes" id="UP001501455">
    <property type="component" value="Unassembled WGS sequence"/>
</dbReference>
<evidence type="ECO:0000256" key="7">
    <source>
        <dbReference type="ARBA" id="ARBA00023010"/>
    </source>
</evidence>
<evidence type="ECO:0000256" key="9">
    <source>
        <dbReference type="SAM" id="MobiDB-lite"/>
    </source>
</evidence>
<gene>
    <name evidence="11" type="ORF">GCM10019016_007260</name>
</gene>
<sequence length="257" mass="28634">MPIKDENQTLATITLQNFFRLYKRHDHDGKELPGLSGMTGTAMTEAAEFHQIYKLGVVPIPTNRPMVRKDQSDLIYRTEVAKFEAVVDDIEEKHRKGQPILVGTTSVEKSEYLSQQLSKRGIQHEVLNAKHHEREAQIVAQAGRRGRRHGRDEHGRPWYGHQARRQPRGPRRGGAAAARPRPRGAHRGVGARPARRRWRAPSRRSRPRRRRSRSSAASTSWARSATSRGASTTSCAAVPAVRATPASPASTSPSATT</sequence>
<dbReference type="Gene3D" id="3.40.50.300">
    <property type="entry name" value="P-loop containing nucleotide triphosphate hydrolases"/>
    <property type="match status" value="2"/>
</dbReference>
<dbReference type="PRINTS" id="PR00906">
    <property type="entry name" value="SECA"/>
</dbReference>
<evidence type="ECO:0000256" key="1">
    <source>
        <dbReference type="ARBA" id="ARBA00022448"/>
    </source>
</evidence>
<dbReference type="Pfam" id="PF21090">
    <property type="entry name" value="P-loop_SecA"/>
    <property type="match status" value="1"/>
</dbReference>
<dbReference type="PROSITE" id="PS51196">
    <property type="entry name" value="SECA_MOTOR_DEAD"/>
    <property type="match status" value="1"/>
</dbReference>
<feature type="domain" description="SecA family profile" evidence="10">
    <location>
        <begin position="1"/>
        <end position="257"/>
    </location>
</feature>
<dbReference type="InterPro" id="IPR044722">
    <property type="entry name" value="SecA_SF2_C"/>
</dbReference>
<evidence type="ECO:0000256" key="2">
    <source>
        <dbReference type="ARBA" id="ARBA00022475"/>
    </source>
</evidence>
<dbReference type="EMBL" id="BAAAXF010000012">
    <property type="protein sequence ID" value="GAA3493627.1"/>
    <property type="molecule type" value="Genomic_DNA"/>
</dbReference>
<name>A0ABP6TEI3_9ACTN</name>
<dbReference type="SUPFAM" id="SSF52540">
    <property type="entry name" value="P-loop containing nucleoside triphosphate hydrolases"/>
    <property type="match status" value="1"/>
</dbReference>
<evidence type="ECO:0000313" key="12">
    <source>
        <dbReference type="Proteomes" id="UP001501455"/>
    </source>
</evidence>
<keyword evidence="3" id="KW-0547">Nucleotide-binding</keyword>
<evidence type="ECO:0000256" key="3">
    <source>
        <dbReference type="ARBA" id="ARBA00022741"/>
    </source>
</evidence>